<sequence length="110" mass="12018">MLYKFKSKVASDVIMLEPNGRQILTLWGRTDEDSLRKGILLAADMPAAISAVEEAIAKEEAHRIQAALEAQERGEEAATPEGVSLRQRASPLLDMARRCLAAGKDITWGV</sequence>
<dbReference type="Pfam" id="PF08895">
    <property type="entry name" value="DUF1840"/>
    <property type="match status" value="1"/>
</dbReference>
<proteinExistence type="predicted"/>
<gene>
    <name evidence="1" type="ORF">RAE19_11545</name>
</gene>
<keyword evidence="2" id="KW-1185">Reference proteome</keyword>
<protein>
    <submittedName>
        <fullName evidence="1">DUF1840 domain-containing protein</fullName>
    </submittedName>
</protein>
<dbReference type="InterPro" id="IPR014991">
    <property type="entry name" value="DUF1840"/>
</dbReference>
<dbReference type="EMBL" id="JAVBIK010000001">
    <property type="protein sequence ID" value="MDT7519336.1"/>
    <property type="molecule type" value="Genomic_DNA"/>
</dbReference>
<evidence type="ECO:0000313" key="2">
    <source>
        <dbReference type="Proteomes" id="UP001321700"/>
    </source>
</evidence>
<evidence type="ECO:0000313" key="1">
    <source>
        <dbReference type="EMBL" id="MDT7519336.1"/>
    </source>
</evidence>
<accession>A0ABU3KPD6</accession>
<dbReference type="RefSeq" id="WP_313875019.1">
    <property type="nucleotide sequence ID" value="NZ_JAVBIK010000001.1"/>
</dbReference>
<reference evidence="1 2" key="1">
    <citation type="submission" date="2023-08" db="EMBL/GenBank/DDBJ databases">
        <title>Rhodoferax potami sp. nov. and Rhodoferax mekongensis sp. nov., isolated from the Mekong River in Thailand.</title>
        <authorList>
            <person name="Kitikhun S."/>
            <person name="Charoenyingcharoen P."/>
            <person name="Siriarchawattana P."/>
            <person name="Likhitrattanapisal S."/>
            <person name="Nilsakha T."/>
            <person name="Chanpet A."/>
            <person name="Rattanawaree P."/>
            <person name="Ingsriswang S."/>
        </authorList>
    </citation>
    <scope>NUCLEOTIDE SEQUENCE [LARGE SCALE GENOMIC DNA]</scope>
    <source>
        <strain evidence="1 2">TBRC 17660</strain>
    </source>
</reference>
<dbReference type="Proteomes" id="UP001321700">
    <property type="component" value="Unassembled WGS sequence"/>
</dbReference>
<comment type="caution">
    <text evidence="1">The sequence shown here is derived from an EMBL/GenBank/DDBJ whole genome shotgun (WGS) entry which is preliminary data.</text>
</comment>
<organism evidence="1 2">
    <name type="scientific">Rhodoferax potami</name>
    <dbReference type="NCBI Taxonomy" id="3068338"/>
    <lineage>
        <taxon>Bacteria</taxon>
        <taxon>Pseudomonadati</taxon>
        <taxon>Pseudomonadota</taxon>
        <taxon>Betaproteobacteria</taxon>
        <taxon>Burkholderiales</taxon>
        <taxon>Comamonadaceae</taxon>
        <taxon>Rhodoferax</taxon>
    </lineage>
</organism>
<name>A0ABU3KPD6_9BURK</name>